<evidence type="ECO:0000256" key="1">
    <source>
        <dbReference type="SAM" id="MobiDB-lite"/>
    </source>
</evidence>
<feature type="region of interest" description="Disordered" evidence="1">
    <location>
        <begin position="256"/>
        <end position="278"/>
    </location>
</feature>
<protein>
    <recommendedName>
        <fullName evidence="2">AIR9-like A9 domain-containing protein</fullName>
    </recommendedName>
</protein>
<dbReference type="PROSITE" id="PS51450">
    <property type="entry name" value="LRR"/>
    <property type="match status" value="1"/>
</dbReference>
<dbReference type="InterPro" id="IPR001611">
    <property type="entry name" value="Leu-rich_rpt"/>
</dbReference>
<feature type="domain" description="AIR9-like A9" evidence="2">
    <location>
        <begin position="604"/>
        <end position="703"/>
    </location>
</feature>
<dbReference type="Proteomes" id="UP001470230">
    <property type="component" value="Unassembled WGS sequence"/>
</dbReference>
<dbReference type="SUPFAM" id="SSF52075">
    <property type="entry name" value="Outer arm dynein light chain 1"/>
    <property type="match status" value="1"/>
</dbReference>
<evidence type="ECO:0000313" key="3">
    <source>
        <dbReference type="EMBL" id="KAK8895627.1"/>
    </source>
</evidence>
<feature type="region of interest" description="Disordered" evidence="1">
    <location>
        <begin position="1525"/>
        <end position="1563"/>
    </location>
</feature>
<dbReference type="EMBL" id="JAPFFF010000003">
    <property type="protein sequence ID" value="KAK8895627.1"/>
    <property type="molecule type" value="Genomic_DNA"/>
</dbReference>
<feature type="domain" description="AIR9-like A9" evidence="2">
    <location>
        <begin position="500"/>
        <end position="579"/>
    </location>
</feature>
<dbReference type="InterPro" id="IPR056284">
    <property type="entry name" value="AIR9-like_A9"/>
</dbReference>
<dbReference type="Gene3D" id="3.80.10.10">
    <property type="entry name" value="Ribonuclease Inhibitor"/>
    <property type="match status" value="1"/>
</dbReference>
<gene>
    <name evidence="3" type="ORF">M9Y10_024097</name>
</gene>
<name>A0ABR2KX10_9EUKA</name>
<organism evidence="3 4">
    <name type="scientific">Tritrichomonas musculus</name>
    <dbReference type="NCBI Taxonomy" id="1915356"/>
    <lineage>
        <taxon>Eukaryota</taxon>
        <taxon>Metamonada</taxon>
        <taxon>Parabasalia</taxon>
        <taxon>Tritrichomonadida</taxon>
        <taxon>Tritrichomonadidae</taxon>
        <taxon>Tritrichomonas</taxon>
    </lineage>
</organism>
<feature type="compositionally biased region" description="Basic residues" evidence="1">
    <location>
        <begin position="261"/>
        <end position="273"/>
    </location>
</feature>
<feature type="compositionally biased region" description="Basic residues" evidence="1">
    <location>
        <begin position="1530"/>
        <end position="1543"/>
    </location>
</feature>
<feature type="compositionally biased region" description="Acidic residues" evidence="1">
    <location>
        <begin position="840"/>
        <end position="851"/>
    </location>
</feature>
<reference evidence="3 4" key="1">
    <citation type="submission" date="2024-04" db="EMBL/GenBank/DDBJ databases">
        <title>Tritrichomonas musculus Genome.</title>
        <authorList>
            <person name="Alves-Ferreira E."/>
            <person name="Grigg M."/>
            <person name="Lorenzi H."/>
            <person name="Galac M."/>
        </authorList>
    </citation>
    <scope>NUCLEOTIDE SEQUENCE [LARGE SCALE GENOMIC DNA]</scope>
    <source>
        <strain evidence="3 4">EAF2021</strain>
    </source>
</reference>
<feature type="region of interest" description="Disordered" evidence="1">
    <location>
        <begin position="1385"/>
        <end position="1413"/>
    </location>
</feature>
<dbReference type="Pfam" id="PF23197">
    <property type="entry name" value="IG_AIR9"/>
    <property type="match status" value="2"/>
</dbReference>
<keyword evidence="4" id="KW-1185">Reference proteome</keyword>
<accession>A0ABR2KX10</accession>
<feature type="region of interest" description="Disordered" evidence="1">
    <location>
        <begin position="1"/>
        <end position="65"/>
    </location>
</feature>
<feature type="compositionally biased region" description="Low complexity" evidence="1">
    <location>
        <begin position="1544"/>
        <end position="1553"/>
    </location>
</feature>
<evidence type="ECO:0000259" key="2">
    <source>
        <dbReference type="Pfam" id="PF23197"/>
    </source>
</evidence>
<comment type="caution">
    <text evidence="3">The sequence shown here is derived from an EMBL/GenBank/DDBJ whole genome shotgun (WGS) entry which is preliminary data.</text>
</comment>
<evidence type="ECO:0000313" key="4">
    <source>
        <dbReference type="Proteomes" id="UP001470230"/>
    </source>
</evidence>
<feature type="region of interest" description="Disordered" evidence="1">
    <location>
        <begin position="831"/>
        <end position="860"/>
    </location>
</feature>
<proteinExistence type="predicted"/>
<sequence>MQDKQYSPSKNLSRSSPTKHNQSNSPSPSKVNSTSKSGKTQRKSSGLSSPPVAQSTTDAQSFRSQRSILETVEEKVDPKIIEEKNKSKLSRIINESPLYEKDANSPTLFYVEIGPTLSISNLYNLSHRLVVLRLTGTDLSKPSIPYIESLRTLFLDQCKLKSLVGFPLYPKLRYLNLSKNSLETFKGFPVCPDLEELDIRNNKVDFDIDLALAAIASVSMSIYNGEKMNEQSVRQAFSRSPLIGYSLRQGFPIFTNDNSKKGKKNRRGSKGKKSYGDDEEITNDANDFLIRNLLTNIASEGITTNSLLINNESSTITLPIKGKNIKWFLNAQPSVRHPSEWEQVPKSILLESDKRSGNKRRQILNITQLMYQHLIRCEFSLPDDTSNTRYSMYTLNVIGSEISQGKDELILPFPINPQVTGEPYEESLVSLVPMPVPCYVSWYNEDALIIQDVNSIRLTDKYIGNEITCYLQPYCRNMPEITFTHLAAKTNPVERLNPIVTNVNFPDEIVEGIEFKFDALVLPKREGNSKIVIERAVSPSANWEVISELQPFRTIYKPTLDDVGCFLRCQYLPILNDGTGPMDGKPSFFYSKSRVIPGFPTFTNQMIAGEPRTGHSLVAIATYTGGRKGDCHYKWFKSTKKFNINVNDDSRRRGISLSKIKGCEEIADENSAILDLKKNLVDFYLACEMIPIRNDDTIGEKVIAYLNTPITKGENLTPLKKVPSNDQVIAYKLIDLKIPVVWYRTNADWRESNGVATGFEKILVGPEYYPTDRDVGNFLRLVTNNGESDMIIGEVKPSVPFIYNFKLNIKGKKAEVGSVAEVPQKAISLISYDDDKSENGDEDNDDNSDEENSPKKADNTFLKGVSKAAMSEYYESLNRRRKVEIVWVRITKINQETNETIERVVDIDTPMYVFTKDDVNSQIKAVVYPLDDEGNRFPPTHSEPTAEIKAVKVRQPKMKGELKVDGILKIEFNDMPIYSLTWERTKKMKWEPIYTFTFHRFKKSKTNDESIPVYKLDIDDKKEYTMKELVYVVKKQDIDYHIQAEIVPGEVKEINDSVDPKKTILVIVPSKQFHGTLKSSLNTSSNVISNTDGDKSLSKTFAMMERVVPKDLHISIKNDVFDEPITEGRKITITVDGVDSSGKKPEIIWEYKTTETKKKNVYDKWVPLYKGASHVFTHDDIDLLFRVRCTNTNEIIDIGTVEPSLPTISDFTIKQDSNGSVVIHNAVYNGGVEGKSVYFYSLSSNTNNTANSTTATYSFNDDDLSYIDNSTLNIKKLKKVVKVDDKKNSENKPEVRMFTPAKEMFNKRIDIGIIPVRSDGCQGKIHWSSNSIVVKSIPIIDATMKYPNGDIDHLQVGMPLTCVVTHCTMKNCSYRYTWKRYTPISNDENGSNEDEQNNFKKEQIKTSTTPNDSSSYALKQIDDGCFIVCQIVAVAENGFVSPIFILDSYQIILQNMKDYTLSISIPSRQQVAGVRATKRASESLARSEKLDGEVDTGDILNPILTPEPKKGYSVQYEWQILSDNHESSNSKKKRNSGSKKRLSRNSSSSAFNDDIVEDNDVDNYNNDQNNWVTVSNEDSYLVSVLDLGCMIRCVCTIEGKNYSDMFESIPIGPVKINPKIEAPARAIIRSNSFKISGKAPNGNGQWDFLINSSGITYKKKNPSSSRAANNEQLVKWSNVACNIIPDELDQIEITTGPAMRIIIVPELVDQKSMASQIPKGEIRDFCIFIINQFKKKNAESNNNSGK</sequence>
<dbReference type="InterPro" id="IPR032675">
    <property type="entry name" value="LRR_dom_sf"/>
</dbReference>